<dbReference type="Gene3D" id="6.20.330.10">
    <property type="match status" value="1"/>
</dbReference>
<dbReference type="InterPro" id="IPR002142">
    <property type="entry name" value="Peptidase_S49"/>
</dbReference>
<evidence type="ECO:0000313" key="7">
    <source>
        <dbReference type="Proteomes" id="UP001302719"/>
    </source>
</evidence>
<proteinExistence type="inferred from homology"/>
<keyword evidence="7" id="KW-1185">Reference proteome</keyword>
<dbReference type="Gene3D" id="3.90.226.10">
    <property type="entry name" value="2-enoyl-CoA Hydratase, Chain A, domain 1"/>
    <property type="match status" value="1"/>
</dbReference>
<dbReference type="RefSeq" id="WP_312641411.1">
    <property type="nucleotide sequence ID" value="NZ_CP116967.1"/>
</dbReference>
<comment type="similarity">
    <text evidence="1">Belongs to the peptidase S49 family.</text>
</comment>
<name>A0AA96G874_9BACT</name>
<dbReference type="InterPro" id="IPR004635">
    <property type="entry name" value="Pept_S49_SppA"/>
</dbReference>
<keyword evidence="4" id="KW-0720">Serine protease</keyword>
<dbReference type="InterPro" id="IPR047272">
    <property type="entry name" value="S49_SppA_C"/>
</dbReference>
<dbReference type="Pfam" id="PF01343">
    <property type="entry name" value="Peptidase_S49"/>
    <property type="match status" value="1"/>
</dbReference>
<evidence type="ECO:0000256" key="1">
    <source>
        <dbReference type="ARBA" id="ARBA00008683"/>
    </source>
</evidence>
<dbReference type="Proteomes" id="UP001302719">
    <property type="component" value="Chromosome"/>
</dbReference>
<dbReference type="PANTHER" id="PTHR42987:SF4">
    <property type="entry name" value="PROTEASE SOHB-RELATED"/>
    <property type="match status" value="1"/>
</dbReference>
<dbReference type="AlphaFoldDB" id="A0AA96G874"/>
<organism evidence="6 7">
    <name type="scientific">Candidatus Nitrospira allomarina</name>
    <dbReference type="NCBI Taxonomy" id="3020900"/>
    <lineage>
        <taxon>Bacteria</taxon>
        <taxon>Pseudomonadati</taxon>
        <taxon>Nitrospirota</taxon>
        <taxon>Nitrospiria</taxon>
        <taxon>Nitrospirales</taxon>
        <taxon>Nitrospiraceae</taxon>
        <taxon>Nitrospira</taxon>
    </lineage>
</organism>
<dbReference type="PANTHER" id="PTHR42987">
    <property type="entry name" value="PEPTIDASE S49"/>
    <property type="match status" value="1"/>
</dbReference>
<dbReference type="InterPro" id="IPR029045">
    <property type="entry name" value="ClpP/crotonase-like_dom_sf"/>
</dbReference>
<sequence length="318" mass="34449">MTRCFLILFLFTVSGCIHIDLFPGGGKLREAIISGEGKDKVLLIDISGMLTTGKASGILEEPSLPARIKEELTKAEEDEHVKAIILRINTPGGSVTASDLVYHELKVYKKKRAVPIIAAIMDLGTSGGYYIAMAADHIFAHPSTITGSIGVIMVTMNAEGLLEKVGVQPAAIVSGPKKSMGSPFRPMDDEERAIFQGTIDHLFEQFLSVVKEGRPGLSMEQIRTVADGRIFTADIAKSKGLVDSIGYLDEAIDLAKKEANLEQAKVVTYTRGGGTHQNIYSRFDPPQIGPIGFPQVDSHSLFNVLTGGTPQMLYMWMP</sequence>
<dbReference type="PROSITE" id="PS51257">
    <property type="entry name" value="PROKAR_LIPOPROTEIN"/>
    <property type="match status" value="1"/>
</dbReference>
<dbReference type="GO" id="GO:0008236">
    <property type="term" value="F:serine-type peptidase activity"/>
    <property type="evidence" value="ECO:0007669"/>
    <property type="project" value="UniProtKB-KW"/>
</dbReference>
<dbReference type="SUPFAM" id="SSF52096">
    <property type="entry name" value="ClpP/crotonase"/>
    <property type="match status" value="1"/>
</dbReference>
<evidence type="ECO:0000313" key="6">
    <source>
        <dbReference type="EMBL" id="WNM57204.1"/>
    </source>
</evidence>
<dbReference type="GO" id="GO:0006508">
    <property type="term" value="P:proteolysis"/>
    <property type="evidence" value="ECO:0007669"/>
    <property type="project" value="UniProtKB-KW"/>
</dbReference>
<dbReference type="EMBL" id="CP116967">
    <property type="protein sequence ID" value="WNM57204.1"/>
    <property type="molecule type" value="Genomic_DNA"/>
</dbReference>
<evidence type="ECO:0000259" key="5">
    <source>
        <dbReference type="Pfam" id="PF01343"/>
    </source>
</evidence>
<reference evidence="6 7" key="1">
    <citation type="submission" date="2023-01" db="EMBL/GenBank/DDBJ databases">
        <title>Cultivation and genomic characterization of new, ubiquitous marine nitrite-oxidizing bacteria from the Nitrospirales.</title>
        <authorList>
            <person name="Mueller A.J."/>
            <person name="Daebeler A."/>
            <person name="Herbold C.W."/>
            <person name="Kirkegaard R.H."/>
            <person name="Daims H."/>
        </authorList>
    </citation>
    <scope>NUCLEOTIDE SEQUENCE [LARGE SCALE GENOMIC DNA]</scope>
    <source>
        <strain evidence="6 7">VA</strain>
    </source>
</reference>
<dbReference type="KEGG" id="nall:PP769_14635"/>
<gene>
    <name evidence="6" type="primary">sppA</name>
    <name evidence="6" type="ORF">PP769_14635</name>
</gene>
<evidence type="ECO:0000256" key="2">
    <source>
        <dbReference type="ARBA" id="ARBA00022670"/>
    </source>
</evidence>
<dbReference type="NCBIfam" id="TIGR00706">
    <property type="entry name" value="SppA_dom"/>
    <property type="match status" value="1"/>
</dbReference>
<dbReference type="CDD" id="cd07023">
    <property type="entry name" value="S49_Sppa_N_C"/>
    <property type="match status" value="1"/>
</dbReference>
<evidence type="ECO:0000256" key="4">
    <source>
        <dbReference type="ARBA" id="ARBA00022825"/>
    </source>
</evidence>
<feature type="domain" description="Peptidase S49" evidence="5">
    <location>
        <begin position="110"/>
        <end position="261"/>
    </location>
</feature>
<accession>A0AA96G874</accession>
<keyword evidence="3" id="KW-0378">Hydrolase</keyword>
<evidence type="ECO:0000256" key="3">
    <source>
        <dbReference type="ARBA" id="ARBA00022801"/>
    </source>
</evidence>
<keyword evidence="2" id="KW-0645">Protease</keyword>
<protein>
    <submittedName>
        <fullName evidence="6">Signal peptide peptidase SppA</fullName>
    </submittedName>
</protein>